<dbReference type="InterPro" id="IPR013783">
    <property type="entry name" value="Ig-like_fold"/>
</dbReference>
<accession>A0A4W3GFD4</accession>
<feature type="domain" description="Ig-like" evidence="11">
    <location>
        <begin position="404"/>
        <end position="511"/>
    </location>
</feature>
<dbReference type="InterPro" id="IPR007110">
    <property type="entry name" value="Ig-like_dom"/>
</dbReference>
<reference evidence="12" key="5">
    <citation type="submission" date="2025-09" db="UniProtKB">
        <authorList>
            <consortium name="Ensembl"/>
        </authorList>
    </citation>
    <scope>IDENTIFICATION</scope>
</reference>
<keyword evidence="6 9" id="KW-0472">Membrane</keyword>
<reference evidence="13" key="3">
    <citation type="journal article" date="2014" name="Nature">
        <title>Elephant shark genome provides unique insights into gnathostome evolution.</title>
        <authorList>
            <consortium name="International Elephant Shark Genome Sequencing Consortium"/>
            <person name="Venkatesh B."/>
            <person name="Lee A.P."/>
            <person name="Ravi V."/>
            <person name="Maurya A.K."/>
            <person name="Lian M.M."/>
            <person name="Swann J.B."/>
            <person name="Ohta Y."/>
            <person name="Flajnik M.F."/>
            <person name="Sutoh Y."/>
            <person name="Kasahara M."/>
            <person name="Hoon S."/>
            <person name="Gangu V."/>
            <person name="Roy S.W."/>
            <person name="Irimia M."/>
            <person name="Korzh V."/>
            <person name="Kondrychyn I."/>
            <person name="Lim Z.W."/>
            <person name="Tay B.H."/>
            <person name="Tohari S."/>
            <person name="Kong K.W."/>
            <person name="Ho S."/>
            <person name="Lorente-Galdos B."/>
            <person name="Quilez J."/>
            <person name="Marques-Bonet T."/>
            <person name="Raney B.J."/>
            <person name="Ingham P.W."/>
            <person name="Tay A."/>
            <person name="Hillier L.W."/>
            <person name="Minx P."/>
            <person name="Boehm T."/>
            <person name="Wilson R.K."/>
            <person name="Brenner S."/>
            <person name="Warren W.C."/>
        </authorList>
    </citation>
    <scope>NUCLEOTIDE SEQUENCE [LARGE SCALE GENOMIC DNA]</scope>
</reference>
<comment type="subcellular location">
    <subcellularLocation>
        <location evidence="1">Membrane</location>
        <topology evidence="1">Single-pass type I membrane protein</topology>
    </subcellularLocation>
</comment>
<keyword evidence="7" id="KW-1015">Disulfide bond</keyword>
<dbReference type="GeneID" id="103180166"/>
<evidence type="ECO:0000256" key="7">
    <source>
        <dbReference type="ARBA" id="ARBA00023157"/>
    </source>
</evidence>
<feature type="domain" description="Ig-like" evidence="11">
    <location>
        <begin position="538"/>
        <end position="645"/>
    </location>
</feature>
<evidence type="ECO:0000256" key="5">
    <source>
        <dbReference type="ARBA" id="ARBA00022989"/>
    </source>
</evidence>
<feature type="domain" description="Ig-like" evidence="11">
    <location>
        <begin position="947"/>
        <end position="1060"/>
    </location>
</feature>
<keyword evidence="2 9" id="KW-0812">Transmembrane</keyword>
<keyword evidence="13" id="KW-1185">Reference proteome</keyword>
<keyword evidence="8" id="KW-0393">Immunoglobulin domain</keyword>
<name>A0A4W3GFD4_CALMI</name>
<dbReference type="Proteomes" id="UP000314986">
    <property type="component" value="Unassembled WGS sequence"/>
</dbReference>
<dbReference type="GeneTree" id="ENSGT00940000155177"/>
<keyword evidence="5 9" id="KW-1133">Transmembrane helix</keyword>
<dbReference type="Gene3D" id="2.60.40.10">
    <property type="entry name" value="Immunoglobulins"/>
    <property type="match status" value="7"/>
</dbReference>
<feature type="domain" description="Ig-like" evidence="11">
    <location>
        <begin position="673"/>
        <end position="806"/>
    </location>
</feature>
<reference evidence="13" key="2">
    <citation type="journal article" date="2007" name="PLoS Biol.">
        <title>Survey sequencing and comparative analysis of the elephant shark (Callorhinchus milii) genome.</title>
        <authorList>
            <person name="Venkatesh B."/>
            <person name="Kirkness E.F."/>
            <person name="Loh Y.H."/>
            <person name="Halpern A.L."/>
            <person name="Lee A.P."/>
            <person name="Johnson J."/>
            <person name="Dandona N."/>
            <person name="Viswanathan L.D."/>
            <person name="Tay A."/>
            <person name="Venter J.C."/>
            <person name="Strausberg R.L."/>
            <person name="Brenner S."/>
        </authorList>
    </citation>
    <scope>NUCLEOTIDE SEQUENCE [LARGE SCALE GENOMIC DNA]</scope>
</reference>
<evidence type="ECO:0000313" key="13">
    <source>
        <dbReference type="Proteomes" id="UP000314986"/>
    </source>
</evidence>
<organism evidence="12 13">
    <name type="scientific">Callorhinchus milii</name>
    <name type="common">Ghost shark</name>
    <dbReference type="NCBI Taxonomy" id="7868"/>
    <lineage>
        <taxon>Eukaryota</taxon>
        <taxon>Metazoa</taxon>
        <taxon>Chordata</taxon>
        <taxon>Craniata</taxon>
        <taxon>Vertebrata</taxon>
        <taxon>Chondrichthyes</taxon>
        <taxon>Holocephali</taxon>
        <taxon>Chimaeriformes</taxon>
        <taxon>Callorhinchidae</taxon>
        <taxon>Callorhinchus</taxon>
    </lineage>
</organism>
<dbReference type="Pfam" id="PF07686">
    <property type="entry name" value="V-set"/>
    <property type="match status" value="5"/>
</dbReference>
<feature type="transmembrane region" description="Helical" evidence="9">
    <location>
        <begin position="1101"/>
        <end position="1124"/>
    </location>
</feature>
<feature type="signal peptide" evidence="10">
    <location>
        <begin position="1"/>
        <end position="18"/>
    </location>
</feature>
<sequence>MNNLLVHLIVLALGVCTAQRLVQVQESPLVRAEGYHITILCNVSGYSGSTQQNFEWSIYLPSAPERQIQIISTNDPTFPYAVYGNRVQNKEIYIERVDRDSVLLHITNLQPEDAGQYECHTPNTESAYWGSYSAKGNLIVIPDTLSATSVPQTLSKVEGDSLELLCEVSKQTLQHTHLAVSWYLQKGDQNLKVISLTRDFILRPGEAYRQRQASGNVRLDKTGGTLYKLTIYKLQPFDKGEFFCEAREWIQDADKSWYTIATKRTDKTIVNIKGVDRDFSVQLENDGRFFTAGDTMELKCVIDAQNVQDRYFSVLWIFNGTQIANIGRNAVPTVNGNYASRDQMGRVRFAKESDTTYLLKIYHVRLEDSGKYHCRVTESEKTVTGDFISRETTKSGKILINVQPVKSDLSVVVTSNTTRVLEGDLLEFVCNVRSAKRNRRQLTVVWQLINKQKQTTDIISLDRDGTQLLGTLYRVRGASGEVRLARVRPESFTLVVHNAMVSDDGEYVCTVAEWVMNTDGDWQRIGKHSDHAVATVTPLESSFSVTAITRTPSVVYDHTFELQCFIRPVFPSRVPVSVTWKFQPGGSGPSYELVTFTHDATIAWGDEMANFKTKTLITKSASNIVRLSVSKASDLEAGRYQCVAELWHRNHMDQWIKKASKSSNPLEVKVKPPDCKLKVDKMRRNLVVTEKSDVHLNCSIRNQTSPDAQFAVLWYMQKSPDKSNKLILKSRRDSVVEHGNWLGRGEKSKERLQFDKPSTGLYTLVLQNANVDDSGWYYCQVEEWLLNPNDVWYKLGEKTSESTVVTVQHPENNLQILKTEQNISMPEDSWIQLDCNISNRTSLDSQLSVTWYVWRMLEPERQRIFRLNRNSVFEYGGSADNAVRLKDRLQFERSSTGLYSLGLQRATTGDSGGYYCHVEEWLLDPQNIWYKVGEDQSGMTAVTVQQPEFKMQVDKTELNITVSNKGNFQLNCNVTFRTRGDSRFAVSWLAWKSKGAVDRMVKETILKIDQNSVFEYGSSRSGAEGMKDRLKLERPSSGLYSLTVRNADTSDSGSYYCHVEEWIQNANNAWYKLGEGESGLLIITIQNAGSSLQEAICSNDALFYFIFFYPFPIFGILLIAILLTRYKTMNAQKKSDGKNGVPLLWIKEPAVTYSPTSLEPPDFRIGPGGLA</sequence>
<dbReference type="CDD" id="cd00099">
    <property type="entry name" value="IgV"/>
    <property type="match status" value="2"/>
</dbReference>
<evidence type="ECO:0000256" key="6">
    <source>
        <dbReference type="ARBA" id="ARBA00023136"/>
    </source>
</evidence>
<dbReference type="SMART" id="SM00409">
    <property type="entry name" value="IG"/>
    <property type="match status" value="8"/>
</dbReference>
<keyword evidence="4" id="KW-0677">Repeat</keyword>
<dbReference type="SMART" id="SM00408">
    <property type="entry name" value="IGc2"/>
    <property type="match status" value="2"/>
</dbReference>
<dbReference type="OrthoDB" id="9890427at2759"/>
<dbReference type="OMA" id="PVSVVWQ"/>
<dbReference type="FunFam" id="2.60.40.10:FF:000491">
    <property type="entry name" value="Immunoglobulin superfamily, member 3"/>
    <property type="match status" value="1"/>
</dbReference>
<evidence type="ECO:0000256" key="2">
    <source>
        <dbReference type="ARBA" id="ARBA00022692"/>
    </source>
</evidence>
<protein>
    <submittedName>
        <fullName evidence="12">Immunoglobulin superfamily member 3</fullName>
    </submittedName>
</protein>
<keyword evidence="3 10" id="KW-0732">Signal</keyword>
<dbReference type="PANTHER" id="PTHR12207">
    <property type="entry name" value="V-SET AND TRANSMEMBRANE DOMAIN-CONTAINING PROTEIN"/>
    <property type="match status" value="1"/>
</dbReference>
<dbReference type="InterPro" id="IPR013106">
    <property type="entry name" value="Ig_V-set"/>
</dbReference>
<gene>
    <name evidence="12" type="primary">LOC103180166</name>
</gene>
<dbReference type="GO" id="GO:0016020">
    <property type="term" value="C:membrane"/>
    <property type="evidence" value="ECO:0007669"/>
    <property type="project" value="UniProtKB-SubCell"/>
</dbReference>
<dbReference type="InParanoid" id="A0A4W3GFD4"/>
<dbReference type="InterPro" id="IPR003599">
    <property type="entry name" value="Ig_sub"/>
</dbReference>
<dbReference type="InterPro" id="IPR051102">
    <property type="entry name" value="IgSF_V-set/TM_domain"/>
</dbReference>
<dbReference type="PROSITE" id="PS50835">
    <property type="entry name" value="IG_LIKE"/>
    <property type="match status" value="8"/>
</dbReference>
<dbReference type="Ensembl" id="ENSCMIT00000002160.1">
    <property type="protein sequence ID" value="ENSCMIP00000002081.1"/>
    <property type="gene ID" value="ENSCMIG00000001267.1"/>
</dbReference>
<evidence type="ECO:0000256" key="8">
    <source>
        <dbReference type="ARBA" id="ARBA00023319"/>
    </source>
</evidence>
<feature type="domain" description="Ig-like" evidence="11">
    <location>
        <begin position="19"/>
        <end position="119"/>
    </location>
</feature>
<reference evidence="12" key="4">
    <citation type="submission" date="2025-08" db="UniProtKB">
        <authorList>
            <consortium name="Ensembl"/>
        </authorList>
    </citation>
    <scope>IDENTIFICATION</scope>
</reference>
<feature type="chain" id="PRO_5021245183" evidence="10">
    <location>
        <begin position="19"/>
        <end position="1171"/>
    </location>
</feature>
<evidence type="ECO:0000313" key="12">
    <source>
        <dbReference type="Ensembl" id="ENSCMIP00000002081.1"/>
    </source>
</evidence>
<feature type="domain" description="Ig-like" evidence="11">
    <location>
        <begin position="293"/>
        <end position="384"/>
    </location>
</feature>
<evidence type="ECO:0000256" key="10">
    <source>
        <dbReference type="SAM" id="SignalP"/>
    </source>
</evidence>
<dbReference type="PANTHER" id="PTHR12207:SF21">
    <property type="entry name" value="IMMUNOGLOBULIN SUPERFAMILY MEMBER 3"/>
    <property type="match status" value="1"/>
</dbReference>
<dbReference type="InterPro" id="IPR003598">
    <property type="entry name" value="Ig_sub2"/>
</dbReference>
<dbReference type="AlphaFoldDB" id="A0A4W3GFD4"/>
<evidence type="ECO:0000256" key="4">
    <source>
        <dbReference type="ARBA" id="ARBA00022737"/>
    </source>
</evidence>
<evidence type="ECO:0000256" key="9">
    <source>
        <dbReference type="SAM" id="Phobius"/>
    </source>
</evidence>
<evidence type="ECO:0000256" key="3">
    <source>
        <dbReference type="ARBA" id="ARBA00022729"/>
    </source>
</evidence>
<dbReference type="SUPFAM" id="SSF48726">
    <property type="entry name" value="Immunoglobulin"/>
    <property type="match status" value="8"/>
</dbReference>
<dbReference type="STRING" id="7868.ENSCMIP00000002081"/>
<feature type="domain" description="Ig-like" evidence="11">
    <location>
        <begin position="142"/>
        <end position="261"/>
    </location>
</feature>
<reference evidence="13" key="1">
    <citation type="journal article" date="2006" name="Science">
        <title>Ancient noncoding elements conserved in the human genome.</title>
        <authorList>
            <person name="Venkatesh B."/>
            <person name="Kirkness E.F."/>
            <person name="Loh Y.H."/>
            <person name="Halpern A.L."/>
            <person name="Lee A.P."/>
            <person name="Johnson J."/>
            <person name="Dandona N."/>
            <person name="Viswanathan L.D."/>
            <person name="Tay A."/>
            <person name="Venter J.C."/>
            <person name="Strausberg R.L."/>
            <person name="Brenner S."/>
        </authorList>
    </citation>
    <scope>NUCLEOTIDE SEQUENCE [LARGE SCALE GENOMIC DNA]</scope>
</reference>
<dbReference type="FunFam" id="2.60.40.10:FF:000191">
    <property type="entry name" value="Immunoglobulin superfamily member 3"/>
    <property type="match status" value="1"/>
</dbReference>
<dbReference type="KEGG" id="cmk:103180166"/>
<dbReference type="InterPro" id="IPR036179">
    <property type="entry name" value="Ig-like_dom_sf"/>
</dbReference>
<evidence type="ECO:0000256" key="1">
    <source>
        <dbReference type="ARBA" id="ARBA00004479"/>
    </source>
</evidence>
<dbReference type="SMART" id="SM00406">
    <property type="entry name" value="IGv"/>
    <property type="match status" value="6"/>
</dbReference>
<proteinExistence type="predicted"/>
<evidence type="ECO:0000259" key="11">
    <source>
        <dbReference type="PROSITE" id="PS50835"/>
    </source>
</evidence>
<feature type="domain" description="Ig-like" evidence="11">
    <location>
        <begin position="810"/>
        <end position="919"/>
    </location>
</feature>